<keyword evidence="10" id="KW-1185">Reference proteome</keyword>
<feature type="domain" description="WRKY" evidence="8">
    <location>
        <begin position="251"/>
        <end position="317"/>
    </location>
</feature>
<evidence type="ECO:0000256" key="2">
    <source>
        <dbReference type="ARBA" id="ARBA00023015"/>
    </source>
</evidence>
<feature type="compositionally biased region" description="Basic and acidic residues" evidence="7">
    <location>
        <begin position="41"/>
        <end position="54"/>
    </location>
</feature>
<proteinExistence type="predicted"/>
<feature type="coiled-coil region" evidence="6">
    <location>
        <begin position="93"/>
        <end position="127"/>
    </location>
</feature>
<dbReference type="EMBL" id="JRKL02000752">
    <property type="protein sequence ID" value="KAF3968584.1"/>
    <property type="molecule type" value="Genomic_DNA"/>
</dbReference>
<gene>
    <name evidence="9" type="ORF">CMV_007548</name>
</gene>
<keyword evidence="3" id="KW-0238">DNA-binding</keyword>
<dbReference type="GO" id="GO:0005634">
    <property type="term" value="C:nucleus"/>
    <property type="evidence" value="ECO:0007669"/>
    <property type="project" value="UniProtKB-SubCell"/>
</dbReference>
<dbReference type="AlphaFoldDB" id="A0A8J4RMZ9"/>
<dbReference type="Gene3D" id="2.20.25.80">
    <property type="entry name" value="WRKY domain"/>
    <property type="match status" value="1"/>
</dbReference>
<sequence length="524" mass="58234">MGREKEGDMEIDLSLNIDAKEEEEEEEKEEVDEEEEEDEEKEQKNDQEHVHDAEEAAEATAGEVDDDDDASVVEVSLQQSMKTEELCVLKMEMNRMKEENKVLRKVVEQTMKEYDDLQMKFAAIQQDNQRKDPQIFLSLHGNYDNTTQEQKAVPKILDISNQSSLVSHKNGIGIRESELGLSLRLHNTDAHEDHERVEIEDKEEENKKLELASFAPSVQNKQQRPGDLGGFTGHVVSPANRKARVSVRARCETATMNDGCQWRKYGQKIAKGNPCPRAYYRCTVAPGCPVRKQVQRCLEDMSILITTYEGNHNHPLPVGATAMASTASPSASFMLVDSSSPSDGTSCVTQGTLPYHMMNPSAHHPSNIRSMINPNDPSKGNIVLDLTNNPFEQAYHQLIPMASHSSQPHHQQGFNWMHGKPSYHHNNVGNSLTNNKLFASPSDKGWKGEEDKKSLAENVTAIASDPKFRVAVAAAISSLINKENHNSTTHPVGTSFGPRDIGESSSSASNNWVLESLSGKGKPL</sequence>
<protein>
    <recommendedName>
        <fullName evidence="8">WRKY domain-containing protein</fullName>
    </recommendedName>
</protein>
<keyword evidence="6" id="KW-0175">Coiled coil</keyword>
<dbReference type="SMART" id="SM00774">
    <property type="entry name" value="WRKY"/>
    <property type="match status" value="1"/>
</dbReference>
<dbReference type="OrthoDB" id="779182at2759"/>
<accession>A0A8J4RMZ9</accession>
<dbReference type="InterPro" id="IPR036576">
    <property type="entry name" value="WRKY_dom_sf"/>
</dbReference>
<feature type="compositionally biased region" description="Polar residues" evidence="7">
    <location>
        <begin position="503"/>
        <end position="513"/>
    </location>
</feature>
<feature type="region of interest" description="Disordered" evidence="7">
    <location>
        <begin position="484"/>
        <end position="524"/>
    </location>
</feature>
<evidence type="ECO:0000313" key="10">
    <source>
        <dbReference type="Proteomes" id="UP000737018"/>
    </source>
</evidence>
<keyword evidence="4" id="KW-0804">Transcription</keyword>
<dbReference type="GO" id="GO:0043565">
    <property type="term" value="F:sequence-specific DNA binding"/>
    <property type="evidence" value="ECO:0007669"/>
    <property type="project" value="InterPro"/>
</dbReference>
<comment type="subcellular location">
    <subcellularLocation>
        <location evidence="1">Nucleus</location>
    </subcellularLocation>
</comment>
<comment type="caution">
    <text evidence="9">The sequence shown here is derived from an EMBL/GenBank/DDBJ whole genome shotgun (WGS) entry which is preliminary data.</text>
</comment>
<dbReference type="PANTHER" id="PTHR31429:SF54">
    <property type="entry name" value="WRKY TRANSCRIPTION FACTOR 9-RELATED"/>
    <property type="match status" value="1"/>
</dbReference>
<evidence type="ECO:0000313" key="9">
    <source>
        <dbReference type="EMBL" id="KAF3968584.1"/>
    </source>
</evidence>
<feature type="region of interest" description="Disordered" evidence="7">
    <location>
        <begin position="1"/>
        <end position="68"/>
    </location>
</feature>
<dbReference type="SUPFAM" id="SSF118290">
    <property type="entry name" value="WRKY DNA-binding domain"/>
    <property type="match status" value="1"/>
</dbReference>
<dbReference type="PROSITE" id="PS50811">
    <property type="entry name" value="WRKY"/>
    <property type="match status" value="1"/>
</dbReference>
<dbReference type="Pfam" id="PF03106">
    <property type="entry name" value="WRKY"/>
    <property type="match status" value="1"/>
</dbReference>
<dbReference type="InterPro" id="IPR003657">
    <property type="entry name" value="WRKY_dom"/>
</dbReference>
<evidence type="ECO:0000259" key="8">
    <source>
        <dbReference type="PROSITE" id="PS50811"/>
    </source>
</evidence>
<name>A0A8J4RMZ9_9ROSI</name>
<evidence type="ECO:0000256" key="5">
    <source>
        <dbReference type="ARBA" id="ARBA00023242"/>
    </source>
</evidence>
<organism evidence="9 10">
    <name type="scientific">Castanea mollissima</name>
    <name type="common">Chinese chestnut</name>
    <dbReference type="NCBI Taxonomy" id="60419"/>
    <lineage>
        <taxon>Eukaryota</taxon>
        <taxon>Viridiplantae</taxon>
        <taxon>Streptophyta</taxon>
        <taxon>Embryophyta</taxon>
        <taxon>Tracheophyta</taxon>
        <taxon>Spermatophyta</taxon>
        <taxon>Magnoliopsida</taxon>
        <taxon>eudicotyledons</taxon>
        <taxon>Gunneridae</taxon>
        <taxon>Pentapetalae</taxon>
        <taxon>rosids</taxon>
        <taxon>fabids</taxon>
        <taxon>Fagales</taxon>
        <taxon>Fagaceae</taxon>
        <taxon>Castanea</taxon>
    </lineage>
</organism>
<dbReference type="FunFam" id="2.20.25.80:FF:000002">
    <property type="entry name" value="probable WRKY transcription factor 31"/>
    <property type="match status" value="1"/>
</dbReference>
<feature type="compositionally biased region" description="Acidic residues" evidence="7">
    <location>
        <begin position="20"/>
        <end position="40"/>
    </location>
</feature>
<evidence type="ECO:0000256" key="3">
    <source>
        <dbReference type="ARBA" id="ARBA00023125"/>
    </source>
</evidence>
<evidence type="ECO:0000256" key="6">
    <source>
        <dbReference type="SAM" id="Coils"/>
    </source>
</evidence>
<reference evidence="9" key="1">
    <citation type="submission" date="2020-03" db="EMBL/GenBank/DDBJ databases">
        <title>Castanea mollissima Vanexum genome sequencing.</title>
        <authorList>
            <person name="Staton M."/>
        </authorList>
    </citation>
    <scope>NUCLEOTIDE SEQUENCE</scope>
    <source>
        <tissue evidence="9">Leaf</tissue>
    </source>
</reference>
<dbReference type="Proteomes" id="UP000737018">
    <property type="component" value="Unassembled WGS sequence"/>
</dbReference>
<dbReference type="GO" id="GO:0003700">
    <property type="term" value="F:DNA-binding transcription factor activity"/>
    <property type="evidence" value="ECO:0007669"/>
    <property type="project" value="InterPro"/>
</dbReference>
<keyword evidence="2" id="KW-0805">Transcription regulation</keyword>
<dbReference type="PANTHER" id="PTHR31429">
    <property type="entry name" value="WRKY TRANSCRIPTION FACTOR 36-RELATED"/>
    <property type="match status" value="1"/>
</dbReference>
<dbReference type="InterPro" id="IPR044810">
    <property type="entry name" value="WRKY_plant"/>
</dbReference>
<evidence type="ECO:0000256" key="4">
    <source>
        <dbReference type="ARBA" id="ARBA00023163"/>
    </source>
</evidence>
<evidence type="ECO:0000256" key="1">
    <source>
        <dbReference type="ARBA" id="ARBA00004123"/>
    </source>
</evidence>
<keyword evidence="5" id="KW-0539">Nucleus</keyword>
<evidence type="ECO:0000256" key="7">
    <source>
        <dbReference type="SAM" id="MobiDB-lite"/>
    </source>
</evidence>